<name>A0A9D4FH54_DREPO</name>
<sequence length="105" mass="12093">MPGLNIFLIDSDLKLHTGHSWVLVLLKPISSCWDLDLSRVPIPPFPSAPLFRGLDRLSHRSIPLYHEVTLPVAYDRIVLKNDENSCVRFDLLIDVYTNVYNIQHK</sequence>
<evidence type="ECO:0000313" key="2">
    <source>
        <dbReference type="Proteomes" id="UP000828390"/>
    </source>
</evidence>
<dbReference type="AlphaFoldDB" id="A0A9D4FH54"/>
<gene>
    <name evidence="1" type="ORF">DPMN_152618</name>
</gene>
<organism evidence="1 2">
    <name type="scientific">Dreissena polymorpha</name>
    <name type="common">Zebra mussel</name>
    <name type="synonym">Mytilus polymorpha</name>
    <dbReference type="NCBI Taxonomy" id="45954"/>
    <lineage>
        <taxon>Eukaryota</taxon>
        <taxon>Metazoa</taxon>
        <taxon>Spiralia</taxon>
        <taxon>Lophotrochozoa</taxon>
        <taxon>Mollusca</taxon>
        <taxon>Bivalvia</taxon>
        <taxon>Autobranchia</taxon>
        <taxon>Heteroconchia</taxon>
        <taxon>Euheterodonta</taxon>
        <taxon>Imparidentia</taxon>
        <taxon>Neoheterodontei</taxon>
        <taxon>Myida</taxon>
        <taxon>Dreissenoidea</taxon>
        <taxon>Dreissenidae</taxon>
        <taxon>Dreissena</taxon>
    </lineage>
</organism>
<protein>
    <submittedName>
        <fullName evidence="1">Uncharacterized protein</fullName>
    </submittedName>
</protein>
<dbReference type="Proteomes" id="UP000828390">
    <property type="component" value="Unassembled WGS sequence"/>
</dbReference>
<evidence type="ECO:0000313" key="1">
    <source>
        <dbReference type="EMBL" id="KAH3799014.1"/>
    </source>
</evidence>
<comment type="caution">
    <text evidence="1">The sequence shown here is derived from an EMBL/GenBank/DDBJ whole genome shotgun (WGS) entry which is preliminary data.</text>
</comment>
<keyword evidence="2" id="KW-1185">Reference proteome</keyword>
<dbReference type="EMBL" id="JAIWYP010000007">
    <property type="protein sequence ID" value="KAH3799014.1"/>
    <property type="molecule type" value="Genomic_DNA"/>
</dbReference>
<proteinExistence type="predicted"/>
<reference evidence="1" key="2">
    <citation type="submission" date="2020-11" db="EMBL/GenBank/DDBJ databases">
        <authorList>
            <person name="McCartney M.A."/>
            <person name="Auch B."/>
            <person name="Kono T."/>
            <person name="Mallez S."/>
            <person name="Becker A."/>
            <person name="Gohl D.M."/>
            <person name="Silverstein K.A.T."/>
            <person name="Koren S."/>
            <person name="Bechman K.B."/>
            <person name="Herman A."/>
            <person name="Abrahante J.E."/>
            <person name="Garbe J."/>
        </authorList>
    </citation>
    <scope>NUCLEOTIDE SEQUENCE</scope>
    <source>
        <strain evidence="1">Duluth1</strain>
        <tissue evidence="1">Whole animal</tissue>
    </source>
</reference>
<accession>A0A9D4FH54</accession>
<reference evidence="1" key="1">
    <citation type="journal article" date="2019" name="bioRxiv">
        <title>The Genome of the Zebra Mussel, Dreissena polymorpha: A Resource for Invasive Species Research.</title>
        <authorList>
            <person name="McCartney M.A."/>
            <person name="Auch B."/>
            <person name="Kono T."/>
            <person name="Mallez S."/>
            <person name="Zhang Y."/>
            <person name="Obille A."/>
            <person name="Becker A."/>
            <person name="Abrahante J.E."/>
            <person name="Garbe J."/>
            <person name="Badalamenti J.P."/>
            <person name="Herman A."/>
            <person name="Mangelson H."/>
            <person name="Liachko I."/>
            <person name="Sullivan S."/>
            <person name="Sone E.D."/>
            <person name="Koren S."/>
            <person name="Silverstein K.A.T."/>
            <person name="Beckman K.B."/>
            <person name="Gohl D.M."/>
        </authorList>
    </citation>
    <scope>NUCLEOTIDE SEQUENCE</scope>
    <source>
        <strain evidence="1">Duluth1</strain>
        <tissue evidence="1">Whole animal</tissue>
    </source>
</reference>